<keyword evidence="10" id="KW-1133">Transmembrane helix</keyword>
<keyword evidence="11" id="KW-0732">Signal</keyword>
<dbReference type="SUPFAM" id="SSF49899">
    <property type="entry name" value="Concanavalin A-like lectins/glucanases"/>
    <property type="match status" value="1"/>
</dbReference>
<evidence type="ECO:0000256" key="7">
    <source>
        <dbReference type="ARBA" id="ARBA00023277"/>
    </source>
</evidence>
<dbReference type="AlphaFoldDB" id="A0A7S1Q2X4"/>
<dbReference type="PRINTS" id="PR00734">
    <property type="entry name" value="GLHYDRLASE7"/>
</dbReference>
<evidence type="ECO:0000256" key="5">
    <source>
        <dbReference type="ARBA" id="ARBA00023001"/>
    </source>
</evidence>
<evidence type="ECO:0000256" key="11">
    <source>
        <dbReference type="SAM" id="SignalP"/>
    </source>
</evidence>
<comment type="similarity">
    <text evidence="2">Belongs to the glycosyl hydrolase 7 (cellulase C) family.</text>
</comment>
<keyword evidence="7" id="KW-0119">Carbohydrate metabolism</keyword>
<dbReference type="InterPro" id="IPR037019">
    <property type="entry name" value="Glyco_hydro_7_sf"/>
</dbReference>
<dbReference type="Gene3D" id="2.70.100.10">
    <property type="entry name" value="Glycoside hydrolase, family 7, domain"/>
    <property type="match status" value="1"/>
</dbReference>
<keyword evidence="10" id="KW-0472">Membrane</keyword>
<keyword evidence="4" id="KW-0378">Hydrolase</keyword>
<keyword evidence="10" id="KW-0812">Transmembrane</keyword>
<name>A0A7S1Q2X4_ALECA</name>
<keyword evidence="6" id="KW-0325">Glycoprotein</keyword>
<dbReference type="InterPro" id="IPR001722">
    <property type="entry name" value="Glyco_hydro_7"/>
</dbReference>
<evidence type="ECO:0000313" key="12">
    <source>
        <dbReference type="EMBL" id="CAD9117429.1"/>
    </source>
</evidence>
<dbReference type="InterPro" id="IPR013320">
    <property type="entry name" value="ConA-like_dom_sf"/>
</dbReference>
<organism evidence="12">
    <name type="scientific">Alexandrium catenella</name>
    <name type="common">Red tide dinoflagellate</name>
    <name type="synonym">Gonyaulax catenella</name>
    <dbReference type="NCBI Taxonomy" id="2925"/>
    <lineage>
        <taxon>Eukaryota</taxon>
        <taxon>Sar</taxon>
        <taxon>Alveolata</taxon>
        <taxon>Dinophyceae</taxon>
        <taxon>Gonyaulacales</taxon>
        <taxon>Pyrocystaceae</taxon>
        <taxon>Alexandrium</taxon>
    </lineage>
</organism>
<comment type="catalytic activity">
    <reaction evidence="1">
        <text>Endohydrolysis of (1-&gt;4)-beta-D-glucosidic linkages in cellulose, lichenin and cereal beta-D-glucans.</text>
        <dbReference type="EC" id="3.2.1.4"/>
    </reaction>
</comment>
<dbReference type="PANTHER" id="PTHR33753">
    <property type="entry name" value="1,4-BETA-D-GLUCAN CELLOBIOHYDROLASE B"/>
    <property type="match status" value="1"/>
</dbReference>
<evidence type="ECO:0000256" key="3">
    <source>
        <dbReference type="ARBA" id="ARBA00012601"/>
    </source>
</evidence>
<accession>A0A7S1Q2X4</accession>
<protein>
    <recommendedName>
        <fullName evidence="3">cellulase</fullName>
        <ecNumber evidence="3">3.2.1.4</ecNumber>
    </recommendedName>
</protein>
<dbReference type="EC" id="3.2.1.4" evidence="3"/>
<evidence type="ECO:0000256" key="8">
    <source>
        <dbReference type="ARBA" id="ARBA00023295"/>
    </source>
</evidence>
<keyword evidence="8" id="KW-0326">Glycosidase</keyword>
<evidence type="ECO:0000256" key="4">
    <source>
        <dbReference type="ARBA" id="ARBA00022801"/>
    </source>
</evidence>
<evidence type="ECO:0000256" key="1">
    <source>
        <dbReference type="ARBA" id="ARBA00000966"/>
    </source>
</evidence>
<evidence type="ECO:0000256" key="9">
    <source>
        <dbReference type="ARBA" id="ARBA00023326"/>
    </source>
</evidence>
<dbReference type="CDD" id="cd07999">
    <property type="entry name" value="GH7_CBH_EG"/>
    <property type="match status" value="1"/>
</dbReference>
<feature type="chain" id="PRO_5030976350" description="cellulase" evidence="11">
    <location>
        <begin position="31"/>
        <end position="579"/>
    </location>
</feature>
<keyword evidence="9" id="KW-0624">Polysaccharide degradation</keyword>
<evidence type="ECO:0000256" key="6">
    <source>
        <dbReference type="ARBA" id="ARBA00023180"/>
    </source>
</evidence>
<gene>
    <name evidence="12" type="ORF">ACAT0790_LOCUS15547</name>
</gene>
<proteinExistence type="inferred from homology"/>
<feature type="transmembrane region" description="Helical" evidence="10">
    <location>
        <begin position="537"/>
        <end position="555"/>
    </location>
</feature>
<evidence type="ECO:0000256" key="2">
    <source>
        <dbReference type="ARBA" id="ARBA00006044"/>
    </source>
</evidence>
<dbReference type="PANTHER" id="PTHR33753:SF1">
    <property type="entry name" value="ENDO-BETA-1,4-GLUCANASE CELB"/>
    <property type="match status" value="1"/>
</dbReference>
<dbReference type="Pfam" id="PF00840">
    <property type="entry name" value="Glyco_hydro_7"/>
    <property type="match status" value="1"/>
</dbReference>
<reference evidence="12" key="1">
    <citation type="submission" date="2021-01" db="EMBL/GenBank/DDBJ databases">
        <authorList>
            <person name="Corre E."/>
            <person name="Pelletier E."/>
            <person name="Niang G."/>
            <person name="Scheremetjew M."/>
            <person name="Finn R."/>
            <person name="Kale V."/>
            <person name="Holt S."/>
            <person name="Cochrane G."/>
            <person name="Meng A."/>
            <person name="Brown T."/>
            <person name="Cohen L."/>
        </authorList>
    </citation>
    <scope>NUCLEOTIDE SEQUENCE</scope>
    <source>
        <strain evidence="12">OF101</strain>
    </source>
</reference>
<dbReference type="EMBL" id="HBGE01025827">
    <property type="protein sequence ID" value="CAD9117429.1"/>
    <property type="molecule type" value="Transcribed_RNA"/>
</dbReference>
<keyword evidence="5" id="KW-0136">Cellulose degradation</keyword>
<sequence>MRSLSMPDGCPLPMPLAVILVAAVFDAARAQQAGKLQAEVQPEMPIQHCSKKAGCKKEQGGITVDESWRWIHGVGGYTNCLQGTTWEPTFCPDPATCARNCAAEGADLAAYAKNYGIGPMKDVPDSMELKYVAPGGAVASRVYLTGTDENYKVFKLKNRELTVDIDVSTVPCGLNAALYLIEMQGNGGKGIGNNTAGAKLGTGYCDAQCPRGVKFINGEANSVRWGMVPAKSPSGKTKKDGPVGQYGACCTEMDIFEGNREAAAFTAHPCQAKVQGLYRCNGTEECGDKGSKLLPGLCDKEGCGFNSWRMGDQKFFGKGADFKVDTSKPMTVVTQFITKDGTDTGDLSEIRRIWLQDGKIIKNSKATALGEDDAGRSLTDSECKAQDEAFDASGGAGSGVFGKYGGLKSVGEALDRGMVLSMSIWHDTLGRMLWLDGEKLHLKDKIADPGVSAGPCSFESGDPAELKKKHKDASVKFWNIKYGDIGSTFAAGEPKAKVAGKFEEVSDAGSGDATVHALRRSRSWAERATLPYKVTSYFGVVAAVGACALLAHLVARRSWRWLQSARDPSPCTYAHVVPS</sequence>
<feature type="signal peptide" evidence="11">
    <location>
        <begin position="1"/>
        <end position="30"/>
    </location>
</feature>
<evidence type="ECO:0000256" key="10">
    <source>
        <dbReference type="SAM" id="Phobius"/>
    </source>
</evidence>
<dbReference type="GO" id="GO:0008810">
    <property type="term" value="F:cellulase activity"/>
    <property type="evidence" value="ECO:0007669"/>
    <property type="project" value="UniProtKB-EC"/>
</dbReference>
<dbReference type="GO" id="GO:0030245">
    <property type="term" value="P:cellulose catabolic process"/>
    <property type="evidence" value="ECO:0007669"/>
    <property type="project" value="UniProtKB-KW"/>
</dbReference>